<dbReference type="InterPro" id="IPR038614">
    <property type="entry name" value="GK_N_sf"/>
</dbReference>
<protein>
    <submittedName>
        <fullName evidence="2">Glycerate 2-kinase</fullName>
    </submittedName>
</protein>
<feature type="domain" description="MOFRL-associated" evidence="1">
    <location>
        <begin position="9"/>
        <end position="98"/>
    </location>
</feature>
<dbReference type="GO" id="GO:0016301">
    <property type="term" value="F:kinase activity"/>
    <property type="evidence" value="ECO:0007669"/>
    <property type="project" value="UniProtKB-KW"/>
</dbReference>
<accession>A0A379JY49</accession>
<evidence type="ECO:0000313" key="4">
    <source>
        <dbReference type="Proteomes" id="UP000254084"/>
    </source>
</evidence>
<sequence>MTFDPQRLLRDLFATAIAAAHPRQVLADHLPADRSGRVIVIGTGKAAAAMAEVIEQQWQGEVSGLVVTRYEHGADCKKIEVVEAAHPVPDGAGERVPAACWSWCRT</sequence>
<dbReference type="Pfam" id="PF13660">
    <property type="entry name" value="DUF4147"/>
    <property type="match status" value="1"/>
</dbReference>
<dbReference type="EMBL" id="UGUW01000004">
    <property type="protein sequence ID" value="SUD60756.1"/>
    <property type="molecule type" value="Genomic_DNA"/>
</dbReference>
<evidence type="ECO:0000313" key="5">
    <source>
        <dbReference type="Proteomes" id="UP000255303"/>
    </source>
</evidence>
<dbReference type="Gene3D" id="3.40.50.10180">
    <property type="entry name" value="Glycerate kinase, MOFRL-like N-terminal domain"/>
    <property type="match status" value="1"/>
</dbReference>
<gene>
    <name evidence="2" type="ORF">NCTC10692_03401</name>
    <name evidence="3" type="ORF">NCTC10860_03112</name>
</gene>
<dbReference type="InterPro" id="IPR025286">
    <property type="entry name" value="MOFRL_assoc_dom"/>
</dbReference>
<dbReference type="Proteomes" id="UP000254084">
    <property type="component" value="Unassembled WGS sequence"/>
</dbReference>
<evidence type="ECO:0000259" key="1">
    <source>
        <dbReference type="Pfam" id="PF13660"/>
    </source>
</evidence>
<proteinExistence type="predicted"/>
<keyword evidence="2" id="KW-0808">Transferase</keyword>
<accession>A0A061CT62</accession>
<reference evidence="4 5" key="1">
    <citation type="submission" date="2018-06" db="EMBL/GenBank/DDBJ databases">
        <authorList>
            <consortium name="Pathogen Informatics"/>
            <person name="Doyle S."/>
        </authorList>
    </citation>
    <scope>NUCLEOTIDE SEQUENCE [LARGE SCALE GENOMIC DNA]</scope>
    <source>
        <strain evidence="2 5">NCTC10692</strain>
        <strain evidence="3 4">NCTC10860</strain>
    </source>
</reference>
<dbReference type="AlphaFoldDB" id="A0A061CT62"/>
<keyword evidence="2" id="KW-0418">Kinase</keyword>
<dbReference type="SUPFAM" id="SSF82544">
    <property type="entry name" value="GckA/TtuD-like"/>
    <property type="match status" value="1"/>
</dbReference>
<evidence type="ECO:0000313" key="2">
    <source>
        <dbReference type="EMBL" id="SUD52903.1"/>
    </source>
</evidence>
<dbReference type="Proteomes" id="UP000255303">
    <property type="component" value="Unassembled WGS sequence"/>
</dbReference>
<organism evidence="2 5">
    <name type="scientific">Ectopseudomonas oleovorans</name>
    <name type="common">Pseudomonas oleovorans</name>
    <dbReference type="NCBI Taxonomy" id="301"/>
    <lineage>
        <taxon>Bacteria</taxon>
        <taxon>Pseudomonadati</taxon>
        <taxon>Pseudomonadota</taxon>
        <taxon>Gammaproteobacteria</taxon>
        <taxon>Pseudomonadales</taxon>
        <taxon>Pseudomonadaceae</taxon>
        <taxon>Ectopseudomonas</taxon>
    </lineage>
</organism>
<name>A0A061CT62_ECTOL</name>
<dbReference type="EMBL" id="UGUV01000002">
    <property type="protein sequence ID" value="SUD52903.1"/>
    <property type="molecule type" value="Genomic_DNA"/>
</dbReference>
<evidence type="ECO:0000313" key="3">
    <source>
        <dbReference type="EMBL" id="SUD60756.1"/>
    </source>
</evidence>